<feature type="signal peptide" evidence="11">
    <location>
        <begin position="1"/>
        <end position="23"/>
    </location>
</feature>
<keyword evidence="5" id="KW-0391">Immunity</keyword>
<dbReference type="InterPro" id="IPR013783">
    <property type="entry name" value="Ig-like_fold"/>
</dbReference>
<organism evidence="13 14">
    <name type="scientific">Eublepharis macularius</name>
    <name type="common">Leopard gecko</name>
    <name type="synonym">Cyrtodactylus macularius</name>
    <dbReference type="NCBI Taxonomy" id="481883"/>
    <lineage>
        <taxon>Eukaryota</taxon>
        <taxon>Metazoa</taxon>
        <taxon>Chordata</taxon>
        <taxon>Craniata</taxon>
        <taxon>Vertebrata</taxon>
        <taxon>Euteleostomi</taxon>
        <taxon>Lepidosauria</taxon>
        <taxon>Squamata</taxon>
        <taxon>Bifurcata</taxon>
        <taxon>Gekkota</taxon>
        <taxon>Eublepharidae</taxon>
        <taxon>Eublepharinae</taxon>
        <taxon>Eublepharis</taxon>
    </lineage>
</organism>
<dbReference type="InterPro" id="IPR011161">
    <property type="entry name" value="MHC_I-like_Ag-recog"/>
</dbReference>
<feature type="domain" description="Ig-like" evidence="12">
    <location>
        <begin position="208"/>
        <end position="297"/>
    </location>
</feature>
<dbReference type="GO" id="GO:0006955">
    <property type="term" value="P:immune response"/>
    <property type="evidence" value="ECO:0007669"/>
    <property type="project" value="TreeGrafter"/>
</dbReference>
<dbReference type="Pfam" id="PF00129">
    <property type="entry name" value="MHC_I"/>
    <property type="match status" value="1"/>
</dbReference>
<dbReference type="FunFam" id="2.60.40.10:FF:000204">
    <property type="entry name" value="Major histocompatibility complex, class I-related protein"/>
    <property type="match status" value="1"/>
</dbReference>
<dbReference type="InterPro" id="IPR050208">
    <property type="entry name" value="MHC_class-I_related"/>
</dbReference>
<evidence type="ECO:0000256" key="6">
    <source>
        <dbReference type="ARBA" id="ARBA00022989"/>
    </source>
</evidence>
<dbReference type="GO" id="GO:0005615">
    <property type="term" value="C:extracellular space"/>
    <property type="evidence" value="ECO:0007669"/>
    <property type="project" value="TreeGrafter"/>
</dbReference>
<dbReference type="InterPro" id="IPR003006">
    <property type="entry name" value="Ig/MHC_CS"/>
</dbReference>
<dbReference type="SUPFAM" id="SSF54452">
    <property type="entry name" value="MHC antigen-recognition domain"/>
    <property type="match status" value="1"/>
</dbReference>
<gene>
    <name evidence="14" type="primary">LOC129328479</name>
</gene>
<evidence type="ECO:0000256" key="10">
    <source>
        <dbReference type="RuleBase" id="RU004439"/>
    </source>
</evidence>
<keyword evidence="4 11" id="KW-0732">Signal</keyword>
<evidence type="ECO:0000256" key="1">
    <source>
        <dbReference type="ARBA" id="ARBA00004479"/>
    </source>
</evidence>
<dbReference type="GeneID" id="129328479"/>
<evidence type="ECO:0000256" key="8">
    <source>
        <dbReference type="ARBA" id="ARBA00023157"/>
    </source>
</evidence>
<evidence type="ECO:0000256" key="7">
    <source>
        <dbReference type="ARBA" id="ARBA00023136"/>
    </source>
</evidence>
<dbReference type="InterPro" id="IPR037055">
    <property type="entry name" value="MHC_I-like_Ag-recog_sf"/>
</dbReference>
<keyword evidence="9" id="KW-0325">Glycoprotein</keyword>
<dbReference type="GO" id="GO:0002474">
    <property type="term" value="P:antigen processing and presentation of peptide antigen via MHC class I"/>
    <property type="evidence" value="ECO:0007669"/>
    <property type="project" value="UniProtKB-KW"/>
</dbReference>
<evidence type="ECO:0000313" key="13">
    <source>
        <dbReference type="Proteomes" id="UP001190640"/>
    </source>
</evidence>
<evidence type="ECO:0000256" key="9">
    <source>
        <dbReference type="ARBA" id="ARBA00023180"/>
    </source>
</evidence>
<dbReference type="Proteomes" id="UP001190640">
    <property type="component" value="Chromosome 4"/>
</dbReference>
<dbReference type="PANTHER" id="PTHR16675">
    <property type="entry name" value="MHC CLASS I-RELATED"/>
    <property type="match status" value="1"/>
</dbReference>
<proteinExistence type="inferred from homology"/>
<sequence length="353" mass="40658">MGLLHCLLLWGAAALLLLAGGSGSSSHSLQDFFTFVTEPSPGLPWFTFLKYVDDQPFVHYDSNVKKLLPVAPWAKKVKQAEPHFWENWTQRIEFSASFHNTTFVDLRDLYNHSEGFHTMQMNFGCSLSEDGQKGWNILYGYDGRDYLSLDRETLNWTAGDKTAEVTKRQLETTPFIAENINASMEQECIRSLQKFVEYGKESLHRTEPPVVKVAWKTGGDSPETLVCRVHGFYPKEIDVIWKKDGVYHLPDALSGGILPNSDGTYYTWLSTEIESKDRDRYQCQVEHSGLLEPLDITWNDSEQPRNRIATPILTKRFKALEASFEKAIRKSEERILQRLEEMEQRITRLIKCH</sequence>
<dbReference type="GO" id="GO:0009897">
    <property type="term" value="C:external side of plasma membrane"/>
    <property type="evidence" value="ECO:0007669"/>
    <property type="project" value="TreeGrafter"/>
</dbReference>
<evidence type="ECO:0000256" key="5">
    <source>
        <dbReference type="ARBA" id="ARBA00022859"/>
    </source>
</evidence>
<comment type="subcellular location">
    <subcellularLocation>
        <location evidence="1">Membrane</location>
        <topology evidence="1">Single-pass type I membrane protein</topology>
    </subcellularLocation>
</comment>
<dbReference type="Gene3D" id="3.30.500.10">
    <property type="entry name" value="MHC class I-like antigen recognition-like"/>
    <property type="match status" value="1"/>
</dbReference>
<feature type="chain" id="PRO_5041718217" evidence="11">
    <location>
        <begin position="24"/>
        <end position="353"/>
    </location>
</feature>
<evidence type="ECO:0000313" key="14">
    <source>
        <dbReference type="RefSeq" id="XP_054833553.1"/>
    </source>
</evidence>
<dbReference type="InterPro" id="IPR007110">
    <property type="entry name" value="Ig-like_dom"/>
</dbReference>
<dbReference type="InterPro" id="IPR036179">
    <property type="entry name" value="Ig-like_dom_sf"/>
</dbReference>
<accession>A0AA97KX99</accession>
<dbReference type="Gene3D" id="2.60.40.10">
    <property type="entry name" value="Immunoglobulins"/>
    <property type="match status" value="1"/>
</dbReference>
<dbReference type="PANTHER" id="PTHR16675:SF242">
    <property type="entry name" value="MAJOR HISTOCOMPATIBILITY COMPLEX CLASS I-RELATED GENE PROTEIN"/>
    <property type="match status" value="1"/>
</dbReference>
<keyword evidence="2" id="KW-0490">MHC I</keyword>
<dbReference type="InterPro" id="IPR011162">
    <property type="entry name" value="MHC_I/II-like_Ag-recog"/>
</dbReference>
<dbReference type="GO" id="GO:0042612">
    <property type="term" value="C:MHC class I protein complex"/>
    <property type="evidence" value="ECO:0007669"/>
    <property type="project" value="UniProtKB-KW"/>
</dbReference>
<dbReference type="AlphaFoldDB" id="A0AA97KX99"/>
<dbReference type="PRINTS" id="PR01638">
    <property type="entry name" value="MHCCLASSI"/>
</dbReference>
<dbReference type="InterPro" id="IPR001039">
    <property type="entry name" value="MHC_I_a_a1/a2"/>
</dbReference>
<dbReference type="SMART" id="SM00407">
    <property type="entry name" value="IGc1"/>
    <property type="match status" value="1"/>
</dbReference>
<dbReference type="KEGG" id="emc:129328479"/>
<keyword evidence="3" id="KW-0812">Transmembrane</keyword>
<evidence type="ECO:0000259" key="12">
    <source>
        <dbReference type="PROSITE" id="PS50835"/>
    </source>
</evidence>
<evidence type="ECO:0000256" key="2">
    <source>
        <dbReference type="ARBA" id="ARBA00022451"/>
    </source>
</evidence>
<keyword evidence="6" id="KW-1133">Transmembrane helix</keyword>
<evidence type="ECO:0000256" key="4">
    <source>
        <dbReference type="ARBA" id="ARBA00022729"/>
    </source>
</evidence>
<dbReference type="FunFam" id="3.30.500.10:FF:000001">
    <property type="entry name" value="H-2 class I histocompatibility antigen, alpha chain"/>
    <property type="match status" value="1"/>
</dbReference>
<dbReference type="RefSeq" id="XP_054833553.1">
    <property type="nucleotide sequence ID" value="XM_054977578.1"/>
</dbReference>
<reference evidence="14" key="1">
    <citation type="submission" date="2025-08" db="UniProtKB">
        <authorList>
            <consortium name="RefSeq"/>
        </authorList>
    </citation>
    <scope>IDENTIFICATION</scope>
    <source>
        <tissue evidence="14">Blood</tissue>
    </source>
</reference>
<keyword evidence="13" id="KW-1185">Reference proteome</keyword>
<evidence type="ECO:0000256" key="11">
    <source>
        <dbReference type="SAM" id="SignalP"/>
    </source>
</evidence>
<dbReference type="SUPFAM" id="SSF48726">
    <property type="entry name" value="Immunoglobulin"/>
    <property type="match status" value="1"/>
</dbReference>
<dbReference type="PROSITE" id="PS00290">
    <property type="entry name" value="IG_MHC"/>
    <property type="match status" value="1"/>
</dbReference>
<name>A0AA97KX99_EUBMA</name>
<dbReference type="PROSITE" id="PS50835">
    <property type="entry name" value="IG_LIKE"/>
    <property type="match status" value="1"/>
</dbReference>
<dbReference type="Pfam" id="PF07654">
    <property type="entry name" value="C1-set"/>
    <property type="match status" value="1"/>
</dbReference>
<keyword evidence="7" id="KW-0472">Membrane</keyword>
<keyword evidence="8" id="KW-1015">Disulfide bond</keyword>
<protein>
    <submittedName>
        <fullName evidence="14">Major histocompatibility complex class I-related gene protein-like isoform X1</fullName>
    </submittedName>
</protein>
<dbReference type="InterPro" id="IPR003597">
    <property type="entry name" value="Ig_C1-set"/>
</dbReference>
<evidence type="ECO:0000256" key="3">
    <source>
        <dbReference type="ARBA" id="ARBA00022692"/>
    </source>
</evidence>
<comment type="similarity">
    <text evidence="10">Belongs to the MHC class I family.</text>
</comment>